<dbReference type="AlphaFoldDB" id="A0A6A4QNN9"/>
<dbReference type="Pfam" id="PF04784">
    <property type="entry name" value="DUF547"/>
    <property type="match status" value="1"/>
</dbReference>
<reference evidence="5" key="1">
    <citation type="journal article" date="2020" name="Nat. Commun.">
        <title>Genome sequence of the cluster root forming white lupin.</title>
        <authorList>
            <person name="Hufnagel B."/>
            <person name="Marques A."/>
            <person name="Soriano A."/>
            <person name="Marques L."/>
            <person name="Divol F."/>
            <person name="Doumas P."/>
            <person name="Sallet E."/>
            <person name="Mancinotti D."/>
            <person name="Carrere S."/>
            <person name="Marande W."/>
            <person name="Arribat S."/>
            <person name="Keller J."/>
            <person name="Huneau C."/>
            <person name="Blein T."/>
            <person name="Aime D."/>
            <person name="Laguerre M."/>
            <person name="Taylor J."/>
            <person name="Schubert V."/>
            <person name="Nelson M."/>
            <person name="Geu-Flores F."/>
            <person name="Crespi M."/>
            <person name="Gallardo-Guerrero K."/>
            <person name="Delaux P.-M."/>
            <person name="Salse J."/>
            <person name="Berges H."/>
            <person name="Guyot R."/>
            <person name="Gouzy J."/>
            <person name="Peret B."/>
        </authorList>
    </citation>
    <scope>NUCLEOTIDE SEQUENCE [LARGE SCALE GENOMIC DNA]</scope>
    <source>
        <strain evidence="5">cv. Amiga</strain>
    </source>
</reference>
<evidence type="ECO:0000313" key="4">
    <source>
        <dbReference type="EMBL" id="KAE9615052.1"/>
    </source>
</evidence>
<dbReference type="EMBL" id="WOCE01000004">
    <property type="protein sequence ID" value="KAE9615052.1"/>
    <property type="molecule type" value="Genomic_DNA"/>
</dbReference>
<proteinExistence type="predicted"/>
<evidence type="ECO:0000259" key="3">
    <source>
        <dbReference type="Pfam" id="PF14389"/>
    </source>
</evidence>
<evidence type="ECO:0000256" key="1">
    <source>
        <dbReference type="SAM" id="Coils"/>
    </source>
</evidence>
<dbReference type="Proteomes" id="UP000447434">
    <property type="component" value="Chromosome 4"/>
</dbReference>
<evidence type="ECO:0000313" key="5">
    <source>
        <dbReference type="Proteomes" id="UP000447434"/>
    </source>
</evidence>
<feature type="coiled-coil region" evidence="1">
    <location>
        <begin position="58"/>
        <end position="92"/>
    </location>
</feature>
<feature type="domain" description="DUF547" evidence="2">
    <location>
        <begin position="316"/>
        <end position="381"/>
    </location>
</feature>
<dbReference type="Pfam" id="PF14389">
    <property type="entry name" value="Lzipper-MIP1"/>
    <property type="match status" value="1"/>
</dbReference>
<accession>A0A6A4QNN9</accession>
<name>A0A6A4QNN9_LUPAL</name>
<organism evidence="4 5">
    <name type="scientific">Lupinus albus</name>
    <name type="common">White lupine</name>
    <name type="synonym">Lupinus termis</name>
    <dbReference type="NCBI Taxonomy" id="3870"/>
    <lineage>
        <taxon>Eukaryota</taxon>
        <taxon>Viridiplantae</taxon>
        <taxon>Streptophyta</taxon>
        <taxon>Embryophyta</taxon>
        <taxon>Tracheophyta</taxon>
        <taxon>Spermatophyta</taxon>
        <taxon>Magnoliopsida</taxon>
        <taxon>eudicotyledons</taxon>
        <taxon>Gunneridae</taxon>
        <taxon>Pentapetalae</taxon>
        <taxon>rosids</taxon>
        <taxon>fabids</taxon>
        <taxon>Fabales</taxon>
        <taxon>Fabaceae</taxon>
        <taxon>Papilionoideae</taxon>
        <taxon>50 kb inversion clade</taxon>
        <taxon>genistoids sensu lato</taxon>
        <taxon>core genistoids</taxon>
        <taxon>Genisteae</taxon>
        <taxon>Lupinus</taxon>
    </lineage>
</organism>
<keyword evidence="5" id="KW-1185">Reference proteome</keyword>
<feature type="domain" description="Ternary complex factor MIP1 leucine-zipper" evidence="3">
    <location>
        <begin position="9"/>
        <end position="89"/>
    </location>
</feature>
<dbReference type="PANTHER" id="PTHR46248">
    <property type="entry name" value="EXPRESSED PROTEIN"/>
    <property type="match status" value="1"/>
</dbReference>
<comment type="caution">
    <text evidence="4">The sequence shown here is derived from an EMBL/GenBank/DDBJ whole genome shotgun (WGS) entry which is preliminary data.</text>
</comment>
<dbReference type="PANTHER" id="PTHR46248:SF4">
    <property type="entry name" value="OS01G0147800 PROTEIN"/>
    <property type="match status" value="1"/>
</dbReference>
<dbReference type="InterPro" id="IPR025757">
    <property type="entry name" value="MIP1_Leuzipper"/>
</dbReference>
<evidence type="ECO:0000259" key="2">
    <source>
        <dbReference type="Pfam" id="PF04784"/>
    </source>
</evidence>
<dbReference type="InterPro" id="IPR006869">
    <property type="entry name" value="DUF547"/>
</dbReference>
<protein>
    <submittedName>
        <fullName evidence="4">Putative ternary complex factor MIP1, leucine-zipper</fullName>
    </submittedName>
</protein>
<keyword evidence="1" id="KW-0175">Coiled coil</keyword>
<gene>
    <name evidence="4" type="ORF">Lalb_Chr04g0251211</name>
</gene>
<sequence length="395" mass="45611">MKFEDYLMKKRQQDLEKEVVKLQAQFKGELALNRVLHCALQGPAFSLPHIPSVFPPHVHELLEEMAVVEEEIILLERKVKELKHRLYQERDQSREWELHHKRKPRLYNHFRGIETSGHESMITEHRFSSYNYQVYTKGRKTMDKRVSLCSACDIHSLFSTPRSSSEYDVARSSGKMPRQYTMHVETAIEEPNELSEELVKCLIGIFLELNQTSSLDRQESETVPKLTLSCIKSTSFMAKTSFNCKTPSFLSNGNASYLDPYGISSDLDCTSRDIGPYKDFIQITRNSLNIDNFSQCSSAFRKLRLLMHKLCDVDLSFLTYKQKLAFWINIYNACIMNAFLDHGLPSTQDKLLSLMNKAAMNIGGIVLNALAIEHFILRHPCETKHVCDTYLIILQ</sequence>
<dbReference type="OrthoDB" id="418495at2759"/>